<feature type="transmembrane region" description="Helical" evidence="1">
    <location>
        <begin position="266"/>
        <end position="288"/>
    </location>
</feature>
<feature type="transmembrane region" description="Helical" evidence="1">
    <location>
        <begin position="171"/>
        <end position="190"/>
    </location>
</feature>
<keyword evidence="1" id="KW-1133">Transmembrane helix</keyword>
<reference evidence="3 4" key="1">
    <citation type="submission" date="2017-08" db="EMBL/GenBank/DDBJ databases">
        <authorList>
            <person name="de Groot N.N."/>
        </authorList>
    </citation>
    <scope>NUCLEOTIDE SEQUENCE [LARGE SCALE GENOMIC DNA]</scope>
    <source>
        <strain evidence="3 4">JA575</strain>
    </source>
</reference>
<feature type="transmembrane region" description="Helical" evidence="1">
    <location>
        <begin position="101"/>
        <end position="125"/>
    </location>
</feature>
<organism evidence="3 4">
    <name type="scientific">Rhodopseudomonas pentothenatexigens</name>
    <dbReference type="NCBI Taxonomy" id="999699"/>
    <lineage>
        <taxon>Bacteria</taxon>
        <taxon>Pseudomonadati</taxon>
        <taxon>Pseudomonadota</taxon>
        <taxon>Alphaproteobacteria</taxon>
        <taxon>Hyphomicrobiales</taxon>
        <taxon>Nitrobacteraceae</taxon>
        <taxon>Rhodopseudomonas</taxon>
    </lineage>
</organism>
<keyword evidence="1" id="KW-0472">Membrane</keyword>
<evidence type="ECO:0000313" key="3">
    <source>
        <dbReference type="EMBL" id="SSW90410.1"/>
    </source>
</evidence>
<accession>A0A336JL37</accession>
<feature type="transmembrane region" description="Helical" evidence="1">
    <location>
        <begin position="238"/>
        <end position="260"/>
    </location>
</feature>
<protein>
    <recommendedName>
        <fullName evidence="6">Sodium-dependent bicarbonate transport family permease</fullName>
    </recommendedName>
</protein>
<dbReference type="EMBL" id="UFQQ01000007">
    <property type="protein sequence ID" value="SSW90410.1"/>
    <property type="molecule type" value="Genomic_DNA"/>
</dbReference>
<evidence type="ECO:0000313" key="2">
    <source>
        <dbReference type="EMBL" id="RED37443.1"/>
    </source>
</evidence>
<dbReference type="OrthoDB" id="345121at2"/>
<evidence type="ECO:0000313" key="5">
    <source>
        <dbReference type="Proteomes" id="UP000256343"/>
    </source>
</evidence>
<dbReference type="Proteomes" id="UP000252631">
    <property type="component" value="Unassembled WGS sequence"/>
</dbReference>
<reference evidence="2 5" key="2">
    <citation type="submission" date="2018-07" db="EMBL/GenBank/DDBJ databases">
        <title>Genomic Encyclopedia of Archaeal and Bacterial Type Strains, Phase II (KMG-II): from individual species to whole genera.</title>
        <authorList>
            <person name="Goeker M."/>
        </authorList>
    </citation>
    <scope>NUCLEOTIDE SEQUENCE [LARGE SCALE GENOMIC DNA]</scope>
    <source>
        <strain evidence="2 5">JA575</strain>
    </source>
</reference>
<dbReference type="PANTHER" id="PTHR40400:SF1">
    <property type="entry name" value="SLR1512 PROTEIN"/>
    <property type="match status" value="1"/>
</dbReference>
<dbReference type="AlphaFoldDB" id="A0A336JL37"/>
<name>A0A336JL37_9BRAD</name>
<proteinExistence type="predicted"/>
<gene>
    <name evidence="2" type="ORF">BJ125_10717</name>
    <name evidence="3" type="ORF">SAMN05892882_10717</name>
</gene>
<dbReference type="Pfam" id="PF05982">
    <property type="entry name" value="Sbt_1"/>
    <property type="match status" value="1"/>
</dbReference>
<evidence type="ECO:0008006" key="6">
    <source>
        <dbReference type="Google" id="ProtNLM"/>
    </source>
</evidence>
<feature type="transmembrane region" description="Helical" evidence="1">
    <location>
        <begin position="205"/>
        <end position="226"/>
    </location>
</feature>
<feature type="transmembrane region" description="Helical" evidence="1">
    <location>
        <begin position="40"/>
        <end position="56"/>
    </location>
</feature>
<feature type="transmembrane region" description="Helical" evidence="1">
    <location>
        <begin position="6"/>
        <end position="28"/>
    </location>
</feature>
<dbReference type="InterPro" id="IPR010293">
    <property type="entry name" value="Sbt_1"/>
</dbReference>
<feature type="transmembrane region" description="Helical" evidence="1">
    <location>
        <begin position="295"/>
        <end position="319"/>
    </location>
</feature>
<dbReference type="Proteomes" id="UP000256343">
    <property type="component" value="Unassembled WGS sequence"/>
</dbReference>
<feature type="transmembrane region" description="Helical" evidence="1">
    <location>
        <begin position="68"/>
        <end position="89"/>
    </location>
</feature>
<feature type="transmembrane region" description="Helical" evidence="1">
    <location>
        <begin position="131"/>
        <end position="151"/>
    </location>
</feature>
<keyword evidence="1" id="KW-0812">Transmembrane</keyword>
<dbReference type="EMBL" id="QRDT01000007">
    <property type="protein sequence ID" value="RED37443.1"/>
    <property type="molecule type" value="Genomic_DNA"/>
</dbReference>
<dbReference type="PANTHER" id="PTHR40400">
    <property type="entry name" value="SLR1512 PROTEIN"/>
    <property type="match status" value="1"/>
</dbReference>
<evidence type="ECO:0000313" key="4">
    <source>
        <dbReference type="Proteomes" id="UP000252631"/>
    </source>
</evidence>
<keyword evidence="5" id="KW-1185">Reference proteome</keyword>
<sequence>MQIFDLASANLLSPMVLFFGLGLIAALLRSDLGLPEQITKFLALYLLMSIGFRGGAEVAHHGMSSQLVLTMAAGVLLSATVPFIAYAILRRVCGMNQIDAAAVAGHYGSISAVTFLAVTGALTQLSIPFDGWLVAVAAAMETPAIFTALMIAHGRNKDAGASEQRNLFREIALHGSIVMLIGAFAIGAISGPKGMTLLKPFVGDLFPGLLCLFLLDLGLVAGRWLARGWRELSPATTAFGLVMPLIGAALASVVAMALGLSSGSAAVLITLTASASYIAAPAAMRLALPRANPAIALTLSLGITFPFNLIVGIPLYIALATHLTK</sequence>
<dbReference type="RefSeq" id="WP_114357511.1">
    <property type="nucleotide sequence ID" value="NZ_QRDT01000007.1"/>
</dbReference>
<evidence type="ECO:0000256" key="1">
    <source>
        <dbReference type="SAM" id="Phobius"/>
    </source>
</evidence>